<dbReference type="Pfam" id="PF23247">
    <property type="entry name" value="LRR_RPS2"/>
    <property type="match status" value="1"/>
</dbReference>
<dbReference type="PANTHER" id="PTHR33463:SF70">
    <property type="entry name" value="SWIM-TYPE DOMAIN-CONTAINING PROTEIN"/>
    <property type="match status" value="1"/>
</dbReference>
<feature type="domain" description="Disease resistance protein At4g27190-like leucine-rich repeats" evidence="1">
    <location>
        <begin position="915"/>
        <end position="1029"/>
    </location>
</feature>
<dbReference type="EMBL" id="KD142385">
    <property type="protein sequence ID" value="EMS57657.1"/>
    <property type="molecule type" value="Genomic_DNA"/>
</dbReference>
<dbReference type="PANTHER" id="PTHR33463">
    <property type="entry name" value="NB-ARC DOMAIN-CONTAINING PROTEIN-RELATED"/>
    <property type="match status" value="1"/>
</dbReference>
<accession>M7ZC76</accession>
<organism evidence="2">
    <name type="scientific">Triticum urartu</name>
    <name type="common">Red wild einkorn</name>
    <name type="synonym">Crithodium urartu</name>
    <dbReference type="NCBI Taxonomy" id="4572"/>
    <lineage>
        <taxon>Eukaryota</taxon>
        <taxon>Viridiplantae</taxon>
        <taxon>Streptophyta</taxon>
        <taxon>Embryophyta</taxon>
        <taxon>Tracheophyta</taxon>
        <taxon>Spermatophyta</taxon>
        <taxon>Magnoliopsida</taxon>
        <taxon>Liliopsida</taxon>
        <taxon>Poales</taxon>
        <taxon>Poaceae</taxon>
        <taxon>BOP clade</taxon>
        <taxon>Pooideae</taxon>
        <taxon>Triticodae</taxon>
        <taxon>Triticeae</taxon>
        <taxon>Triticinae</taxon>
        <taxon>Triticum</taxon>
    </lineage>
</organism>
<dbReference type="SUPFAM" id="SSF52058">
    <property type="entry name" value="L domain-like"/>
    <property type="match status" value="2"/>
</dbReference>
<dbReference type="OMA" id="FEAHMAF"/>
<gene>
    <name evidence="2" type="ORF">TRIUR3_25639</name>
</gene>
<proteinExistence type="predicted"/>
<dbReference type="InterPro" id="IPR057135">
    <property type="entry name" value="At4g27190-like_LRR"/>
</dbReference>
<name>M7ZC76_TRIUA</name>
<protein>
    <recommendedName>
        <fullName evidence="1">Disease resistance protein At4g27190-like leucine-rich repeats domain-containing protein</fullName>
    </recommendedName>
</protein>
<evidence type="ECO:0000313" key="2">
    <source>
        <dbReference type="EMBL" id="EMS57657.1"/>
    </source>
</evidence>
<dbReference type="InterPro" id="IPR050905">
    <property type="entry name" value="Plant_NBS-LRR"/>
</dbReference>
<dbReference type="Gene3D" id="3.80.10.10">
    <property type="entry name" value="Ribonuclease Inhibitor"/>
    <property type="match status" value="3"/>
</dbReference>
<dbReference type="AlphaFoldDB" id="M7ZC76"/>
<sequence>MPNPHGFLLLLLMRMLLLLLLVIQVTTRGQNGRLPNTSVISNNFSLLQLIHGFEDAPRKLIDHLSESYDNQAAKSFFLAGWCGEGVGASAVLKATAKLLKSRRSDPDTRKHFGKIIHVDCSLWKSRRSLQRAIVEELNLGHLLPMFDKEDEDDDFRGIKIGSRLEIPRIGSEINASLRNERFLMIFHYGGEEVIDLAECGIPNPEFGTYALGQLLWSGYGRFQLSERKDKLKLSSAYFKVIRLSHVGNLNVDGILLHSLREEAAEVIGFTGLDDINPTIVLDCFSYSLFLTEQLRGMPRSIYDIDAQAELKKRFQNLKIRKPILGKPFSLDFAWDTHVCNYWICDGVLQGDRAYEIGSALYEVILRMLCYPSNRTQLLTRCFDQQRFNRWILISSNQLGAQDISTIPVITSSCFLTSGGDSQLQLPNDLFVLASNLHVLKLCKCSFDFVSPPFRSCHNLRFLCLHHCTNTREDQGGGPCFPDLLVLDICFTEFVLLSKMIDLMTNLREINTKGVSWRYVSQAWEKLQNIHKLRVTESSDVIMMDTCSSVDMMNMELLDLSGNVHLASLPEMTTARYLKMLVLDGCSSLQQVVFGGAPPLLESFSFDGYGPAEKWIHPIQLPEKELRPKSRNVPEAKVRRISLEGCARLCNVFLHALPNLEELDLSSTAIKTLDLGAMDVARLKKLFMLGCEQLRSLLWDGRNPSLEVLRVDTRGKTRPMIHCGEQRPSVFEAHMAFTDGRFIWSVIKGLDRYDPKVHLHISTMIQSQVNITKSIEDIGTTLEGLVPVGPFLPYVDIVINKDTVTPSSLVWDHRRLYPLSVHIEIGEGSHHLESMNVNANFRNFIEYRVKSLHVHDNISITANLPESRTSWLHLEWCHVERCPNLHTLFPSWAGNESFSRIRVFSASDLLMAYCIWGRDITLDFYSFRYLQHIYLHNCPRLVFVLPISYPVPNLETIQIAYCQNLQHVFPLATNERAQEIASGVTLEKLKHISLYHLHRLEQICGVKSLVMPVLETITLKDCWGLRRVPTVSRQGPKPVVDCEKDDTKKPVVDCEKDWWDRLGWDGPEADHEPSLFETRHSAYYKKTLPRVSVLSLSVFGF</sequence>
<dbReference type="eggNOG" id="ENOG502SYYC">
    <property type="taxonomic scope" value="Eukaryota"/>
</dbReference>
<evidence type="ECO:0000259" key="1">
    <source>
        <dbReference type="Pfam" id="PF23247"/>
    </source>
</evidence>
<reference evidence="2" key="1">
    <citation type="journal article" date="2013" name="Nature">
        <title>Draft genome of the wheat A-genome progenitor Triticum urartu.</title>
        <authorList>
            <person name="Ling H.Q."/>
            <person name="Zhao S."/>
            <person name="Liu D."/>
            <person name="Wang J."/>
            <person name="Sun H."/>
            <person name="Zhang C."/>
            <person name="Fan H."/>
            <person name="Li D."/>
            <person name="Dong L."/>
            <person name="Tao Y."/>
            <person name="Gao C."/>
            <person name="Wu H."/>
            <person name="Li Y."/>
            <person name="Cui Y."/>
            <person name="Guo X."/>
            <person name="Zheng S."/>
            <person name="Wang B."/>
            <person name="Yu K."/>
            <person name="Liang Q."/>
            <person name="Yang W."/>
            <person name="Lou X."/>
            <person name="Chen J."/>
            <person name="Feng M."/>
            <person name="Jian J."/>
            <person name="Zhang X."/>
            <person name="Luo G."/>
            <person name="Jiang Y."/>
            <person name="Liu J."/>
            <person name="Wang Z."/>
            <person name="Sha Y."/>
            <person name="Zhang B."/>
            <person name="Wu H."/>
            <person name="Tang D."/>
            <person name="Shen Q."/>
            <person name="Xue P."/>
            <person name="Zou S."/>
            <person name="Wang X."/>
            <person name="Liu X."/>
            <person name="Wang F."/>
            <person name="Yang Y."/>
            <person name="An X."/>
            <person name="Dong Z."/>
            <person name="Zhang K."/>
            <person name="Zhang X."/>
            <person name="Luo M.C."/>
            <person name="Dvorak J."/>
            <person name="Tong Y."/>
            <person name="Wang J."/>
            <person name="Yang H."/>
            <person name="Li Z."/>
            <person name="Wang D."/>
            <person name="Zhang A."/>
            <person name="Wang J."/>
        </authorList>
    </citation>
    <scope>NUCLEOTIDE SEQUENCE</scope>
</reference>
<dbReference type="InterPro" id="IPR032675">
    <property type="entry name" value="LRR_dom_sf"/>
</dbReference>